<dbReference type="GO" id="GO:0005929">
    <property type="term" value="C:cilium"/>
    <property type="evidence" value="ECO:0007669"/>
    <property type="project" value="TreeGrafter"/>
</dbReference>
<protein>
    <submittedName>
        <fullName evidence="3">Tubulin binding cofactor</fullName>
    </submittedName>
</protein>
<evidence type="ECO:0000259" key="2">
    <source>
        <dbReference type="PROSITE" id="PS51329"/>
    </source>
</evidence>
<dbReference type="PANTHER" id="PTHR15440:SF0">
    <property type="entry name" value="PROTEIN XRP2"/>
    <property type="match status" value="1"/>
</dbReference>
<dbReference type="GO" id="GO:0005096">
    <property type="term" value="F:GTPase activator activity"/>
    <property type="evidence" value="ECO:0007669"/>
    <property type="project" value="InterPro"/>
</dbReference>
<dbReference type="PROSITE" id="PS51329">
    <property type="entry name" value="C_CAP_COFACTOR_C"/>
    <property type="match status" value="1"/>
</dbReference>
<evidence type="ECO:0000313" key="3">
    <source>
        <dbReference type="EMBL" id="EPB70974.1"/>
    </source>
</evidence>
<dbReference type="Proteomes" id="UP000054495">
    <property type="component" value="Unassembled WGS sequence"/>
</dbReference>
<name>A0A0D6LG81_9BILA</name>
<feature type="domain" description="C-CAP/cofactor C-like" evidence="2">
    <location>
        <begin position="273"/>
        <end position="412"/>
    </location>
</feature>
<dbReference type="PANTHER" id="PTHR15440">
    <property type="entry name" value="XRP2 PROTEIN"/>
    <property type="match status" value="1"/>
</dbReference>
<reference evidence="3 4" key="1">
    <citation type="submission" date="2013-05" db="EMBL/GenBank/DDBJ databases">
        <title>Draft genome of the parasitic nematode Anyclostoma ceylanicum.</title>
        <authorList>
            <person name="Mitreva M."/>
        </authorList>
    </citation>
    <scope>NUCLEOTIDE SEQUENCE [LARGE SCALE GENOMIC DNA]</scope>
</reference>
<accession>A0A0D6LG81</accession>
<sequence length="502" mass="56233">MATISGSAAAFAAAEIRSLCHPALPAMTIRVWVWLRGEFLLESFLPLDFSVPKTPSARLEAAEVNAESPGRRTAIEGAHALLDECQSRRWDRLGVLQWSQIVEEVGLDNALSEAVFRNASGPETYATLPMLAVHMLLVGLEYFTYESDEVISIRGDIVTAMVHEQMEDFICILYRCATGCSRADLRKDKLRISGSQMKKFLSMVDILFEGMMENDEEMDSHDEIVNVSVIAERLWLHNGEVSIPKFISNMRQCLVQDPFQIDDLSVDTPSSSPRRVTSLAGTRRKVTVSGWQRFQLLSKAVYKDVHLRISSNRTQSSMLVAPWRCRSIIVDRVTSCPAMVLGPTYGSVILREVHHTNISVACKQLYLWNSSDVTVFLHSPNPPTLRGCTGIRFAPFNVSYEGLEEELAAAGLRTCRYEAPKHVINLDDSETSMLPATDFYLQPVPIVNKESDVKDLLDKLCPAYRKEWEAALQRLQTIPNDDSSSPLSKTDLLYLRGKITAE</sequence>
<dbReference type="Gene3D" id="2.160.20.70">
    <property type="match status" value="1"/>
</dbReference>
<dbReference type="InterPro" id="IPR016098">
    <property type="entry name" value="CAP/MinC_C"/>
</dbReference>
<dbReference type="GO" id="GO:0006892">
    <property type="term" value="P:post-Golgi vesicle-mediated transport"/>
    <property type="evidence" value="ECO:0007669"/>
    <property type="project" value="TreeGrafter"/>
</dbReference>
<dbReference type="InterPro" id="IPR012945">
    <property type="entry name" value="Tubulin-bd_cofactor_C_dom"/>
</dbReference>
<comment type="similarity">
    <text evidence="1">Belongs to the TBCC family.</text>
</comment>
<evidence type="ECO:0000256" key="1">
    <source>
        <dbReference type="ARBA" id="ARBA00008848"/>
    </source>
</evidence>
<proteinExistence type="inferred from homology"/>
<organism evidence="3 4">
    <name type="scientific">Ancylostoma ceylanicum</name>
    <dbReference type="NCBI Taxonomy" id="53326"/>
    <lineage>
        <taxon>Eukaryota</taxon>
        <taxon>Metazoa</taxon>
        <taxon>Ecdysozoa</taxon>
        <taxon>Nematoda</taxon>
        <taxon>Chromadorea</taxon>
        <taxon>Rhabditida</taxon>
        <taxon>Rhabditina</taxon>
        <taxon>Rhabditomorpha</taxon>
        <taxon>Strongyloidea</taxon>
        <taxon>Ancylostomatidae</taxon>
        <taxon>Ancylostomatinae</taxon>
        <taxon>Ancylostoma</taxon>
    </lineage>
</organism>
<dbReference type="InterPro" id="IPR039093">
    <property type="entry name" value="XRP2"/>
</dbReference>
<gene>
    <name evidence="3" type="ORF">ANCCEY_09939</name>
</gene>
<dbReference type="EMBL" id="KE125146">
    <property type="protein sequence ID" value="EPB70974.1"/>
    <property type="molecule type" value="Genomic_DNA"/>
</dbReference>
<dbReference type="InterPro" id="IPR017901">
    <property type="entry name" value="C-CAP_CF_C-like"/>
</dbReference>
<dbReference type="Pfam" id="PF07986">
    <property type="entry name" value="TBCC"/>
    <property type="match status" value="1"/>
</dbReference>
<dbReference type="AlphaFoldDB" id="A0A0D6LG81"/>
<dbReference type="GO" id="GO:1990075">
    <property type="term" value="C:periciliary membrane compartment"/>
    <property type="evidence" value="ECO:0007669"/>
    <property type="project" value="TreeGrafter"/>
</dbReference>
<evidence type="ECO:0000313" key="4">
    <source>
        <dbReference type="Proteomes" id="UP000054495"/>
    </source>
</evidence>
<keyword evidence="4" id="KW-1185">Reference proteome</keyword>